<keyword evidence="2" id="KW-1133">Transmembrane helix</keyword>
<reference evidence="3" key="1">
    <citation type="journal article" date="2021" name="Sci. Rep.">
        <title>Diploid genomic architecture of Nitzschia inconspicua, an elite biomass production diatom.</title>
        <authorList>
            <person name="Oliver A."/>
            <person name="Podell S."/>
            <person name="Pinowska A."/>
            <person name="Traller J.C."/>
            <person name="Smith S.R."/>
            <person name="McClure R."/>
            <person name="Beliaev A."/>
            <person name="Bohutskyi P."/>
            <person name="Hill E.A."/>
            <person name="Rabines A."/>
            <person name="Zheng H."/>
            <person name="Allen L.Z."/>
            <person name="Kuo A."/>
            <person name="Grigoriev I.V."/>
            <person name="Allen A.E."/>
            <person name="Hazlebeck D."/>
            <person name="Allen E.E."/>
        </authorList>
    </citation>
    <scope>NUCLEOTIDE SEQUENCE</scope>
    <source>
        <strain evidence="3">Hildebrandi</strain>
    </source>
</reference>
<protein>
    <submittedName>
        <fullName evidence="3">Transmembrane family 220 helix protein</fullName>
    </submittedName>
</protein>
<gene>
    <name evidence="4" type="ORF">IV203_013999</name>
    <name evidence="3" type="ORF">IV203_014219</name>
</gene>
<feature type="transmembrane region" description="Helical" evidence="2">
    <location>
        <begin position="122"/>
        <end position="143"/>
    </location>
</feature>
<accession>A0A9K3P8M0</accession>
<evidence type="ECO:0000256" key="1">
    <source>
        <dbReference type="SAM" id="MobiDB-lite"/>
    </source>
</evidence>
<dbReference type="Pfam" id="PF15071">
    <property type="entry name" value="TMEM220"/>
    <property type="match status" value="1"/>
</dbReference>
<keyword evidence="5" id="KW-1185">Reference proteome</keyword>
<keyword evidence="2" id="KW-0472">Membrane</keyword>
<organism evidence="3 5">
    <name type="scientific">Nitzschia inconspicua</name>
    <dbReference type="NCBI Taxonomy" id="303405"/>
    <lineage>
        <taxon>Eukaryota</taxon>
        <taxon>Sar</taxon>
        <taxon>Stramenopiles</taxon>
        <taxon>Ochrophyta</taxon>
        <taxon>Bacillariophyta</taxon>
        <taxon>Bacillariophyceae</taxon>
        <taxon>Bacillariophycidae</taxon>
        <taxon>Bacillariales</taxon>
        <taxon>Bacillariaceae</taxon>
        <taxon>Nitzschia</taxon>
    </lineage>
</organism>
<keyword evidence="2 3" id="KW-0812">Transmembrane</keyword>
<dbReference type="InterPro" id="IPR029377">
    <property type="entry name" value="TMEM220"/>
</dbReference>
<feature type="region of interest" description="Disordered" evidence="1">
    <location>
        <begin position="1"/>
        <end position="50"/>
    </location>
</feature>
<sequence>MADTPDWLKPTDNDLALAGSASTDVEDGGSTPMSQEMTPKNKNTSNTSADDSTKKCFNFSCSCGAVTILLVSCAFLALFIFSAIVQKNDRSDHMQWLLFYSLSAAVVALFMISYMCCFPTKAFYVLTVGMSIWAIVIIIMTALDFSKSEKGGPKEGTGDNDSQTLRQELGYELGGASLSLISSLYHTMILCCCVNKEKKEE</sequence>
<dbReference type="EMBL" id="JAGRRH010000054">
    <property type="protein sequence ID" value="KAG7338533.1"/>
    <property type="molecule type" value="Genomic_DNA"/>
</dbReference>
<proteinExistence type="predicted"/>
<dbReference type="EMBL" id="JAGRRH010000001">
    <property type="protein sequence ID" value="KAG7374904.1"/>
    <property type="molecule type" value="Genomic_DNA"/>
</dbReference>
<feature type="compositionally biased region" description="Polar residues" evidence="1">
    <location>
        <begin position="31"/>
        <end position="50"/>
    </location>
</feature>
<reference evidence="3" key="2">
    <citation type="submission" date="2021-04" db="EMBL/GenBank/DDBJ databases">
        <authorList>
            <person name="Podell S."/>
        </authorList>
    </citation>
    <scope>NUCLEOTIDE SEQUENCE</scope>
    <source>
        <strain evidence="3">Hildebrandi</strain>
    </source>
</reference>
<evidence type="ECO:0000313" key="4">
    <source>
        <dbReference type="EMBL" id="KAG7374904.1"/>
    </source>
</evidence>
<evidence type="ECO:0000313" key="5">
    <source>
        <dbReference type="Proteomes" id="UP000693970"/>
    </source>
</evidence>
<comment type="caution">
    <text evidence="3">The sequence shown here is derived from an EMBL/GenBank/DDBJ whole genome shotgun (WGS) entry which is preliminary data.</text>
</comment>
<dbReference type="Proteomes" id="UP000693970">
    <property type="component" value="Unassembled WGS sequence"/>
</dbReference>
<feature type="transmembrane region" description="Helical" evidence="2">
    <location>
        <begin position="97"/>
        <end position="116"/>
    </location>
</feature>
<dbReference type="OrthoDB" id="53375at2759"/>
<feature type="transmembrane region" description="Helical" evidence="2">
    <location>
        <begin position="64"/>
        <end position="85"/>
    </location>
</feature>
<evidence type="ECO:0000256" key="2">
    <source>
        <dbReference type="SAM" id="Phobius"/>
    </source>
</evidence>
<name>A0A9K3P8M0_9STRA</name>
<dbReference type="AlphaFoldDB" id="A0A9K3P8M0"/>
<evidence type="ECO:0000313" key="3">
    <source>
        <dbReference type="EMBL" id="KAG7338533.1"/>
    </source>
</evidence>